<protein>
    <submittedName>
        <fullName evidence="1">Uncharacterized protein</fullName>
    </submittedName>
</protein>
<reference evidence="1 2" key="1">
    <citation type="submission" date="2016-08" db="EMBL/GenBank/DDBJ databases">
        <title>Hymenobacter coccineus sp. nov., Hymenobacter lapidarius sp. nov. and Hymenobacter glacialis sp. nov., isolated from Antarctic soil.</title>
        <authorList>
            <person name="Sedlacek I."/>
            <person name="Kralova S."/>
            <person name="Kyrova K."/>
            <person name="Maslanova I."/>
            <person name="Stankova E."/>
            <person name="Vrbovska V."/>
            <person name="Nemec M."/>
            <person name="Bartak M."/>
            <person name="Svec P."/>
            <person name="Busse H.-J."/>
            <person name="Pantucek R."/>
        </authorList>
    </citation>
    <scope>NUCLEOTIDE SEQUENCE [LARGE SCALE GENOMIC DNA]</scope>
    <source>
        <strain evidence="1 2">CCM 8649</strain>
    </source>
</reference>
<accession>A0A1G1TIW0</accession>
<dbReference type="AlphaFoldDB" id="A0A1G1TIW0"/>
<proteinExistence type="predicted"/>
<evidence type="ECO:0000313" key="1">
    <source>
        <dbReference type="EMBL" id="OGX90814.1"/>
    </source>
</evidence>
<keyword evidence="2" id="KW-1185">Reference proteome</keyword>
<dbReference type="OrthoDB" id="2582440at2"/>
<name>A0A1G1TIW0_9BACT</name>
<comment type="caution">
    <text evidence="1">The sequence shown here is derived from an EMBL/GenBank/DDBJ whole genome shotgun (WGS) entry which is preliminary data.</text>
</comment>
<evidence type="ECO:0000313" key="2">
    <source>
        <dbReference type="Proteomes" id="UP000177506"/>
    </source>
</evidence>
<dbReference type="Proteomes" id="UP000177506">
    <property type="component" value="Unassembled WGS sequence"/>
</dbReference>
<dbReference type="EMBL" id="MDZA01000111">
    <property type="protein sequence ID" value="OGX90814.1"/>
    <property type="molecule type" value="Genomic_DNA"/>
</dbReference>
<organism evidence="1 2">
    <name type="scientific">Hymenobacter coccineus</name>
    <dbReference type="NCBI Taxonomy" id="1908235"/>
    <lineage>
        <taxon>Bacteria</taxon>
        <taxon>Pseudomonadati</taxon>
        <taxon>Bacteroidota</taxon>
        <taxon>Cytophagia</taxon>
        <taxon>Cytophagales</taxon>
        <taxon>Hymenobacteraceae</taxon>
        <taxon>Hymenobacter</taxon>
    </lineage>
</organism>
<dbReference type="RefSeq" id="WP_070742618.1">
    <property type="nucleotide sequence ID" value="NZ_MDZA01000111.1"/>
</dbReference>
<gene>
    <name evidence="1" type="ORF">BEN49_00530</name>
</gene>
<sequence length="191" mass="19807">MKLEGPALPAGYHTGFTVGNAGLLDANVLSGVRIRTFLNGVPQETNTDASLLQLNVLPGGQTRVGFPTTLPFGAVSIERTSTVSVLDNMQLYYGFGLEPRAFGQAKQVISDFATTTNHATSSANSQICTTVTYLGVTTTCVTTASVINPQDAASANPNDYAVMSSALGWAATNSCGLTSTAPAWPATALAW</sequence>